<dbReference type="GO" id="GO:0006308">
    <property type="term" value="P:DNA catabolic process"/>
    <property type="evidence" value="ECO:0007669"/>
    <property type="project" value="UniProtKB-UniRule"/>
</dbReference>
<dbReference type="InterPro" id="IPR003761">
    <property type="entry name" value="Exonuc_VII_S"/>
</dbReference>
<dbReference type="HOGENOM" id="CLU_145918_3_0_12"/>
<comment type="function">
    <text evidence="6">Bidirectionally degrades single-stranded DNA into large acid-insoluble oligonucleotides, which are then degraded further into small acid-soluble oligonucleotides.</text>
</comment>
<evidence type="ECO:0000313" key="8">
    <source>
        <dbReference type="Proteomes" id="UP000009222"/>
    </source>
</evidence>
<dbReference type="eggNOG" id="COG1722">
    <property type="taxonomic scope" value="Bacteria"/>
</dbReference>
<evidence type="ECO:0000256" key="3">
    <source>
        <dbReference type="ARBA" id="ARBA00022722"/>
    </source>
</evidence>
<dbReference type="InterPro" id="IPR037004">
    <property type="entry name" value="Exonuc_VII_ssu_sf"/>
</dbReference>
<organism evidence="7 8">
    <name type="scientific">Leadbettera azotonutricia (strain ATCC BAA-888 / DSM 13862 / ZAS-9)</name>
    <name type="common">Treponema azotonutricium</name>
    <dbReference type="NCBI Taxonomy" id="545695"/>
    <lineage>
        <taxon>Bacteria</taxon>
        <taxon>Pseudomonadati</taxon>
        <taxon>Spirochaetota</taxon>
        <taxon>Spirochaetia</taxon>
        <taxon>Spirochaetales</taxon>
        <taxon>Breznakiellaceae</taxon>
        <taxon>Leadbettera</taxon>
    </lineage>
</organism>
<keyword evidence="2 6" id="KW-0963">Cytoplasm</keyword>
<comment type="catalytic activity">
    <reaction evidence="6">
        <text>Exonucleolytic cleavage in either 5'- to 3'- or 3'- to 5'-direction to yield nucleoside 5'-phosphates.</text>
        <dbReference type="EC" id="3.1.11.6"/>
    </reaction>
</comment>
<dbReference type="FunCoup" id="F5Y7U2">
    <property type="interactions" value="215"/>
</dbReference>
<evidence type="ECO:0000256" key="4">
    <source>
        <dbReference type="ARBA" id="ARBA00022801"/>
    </source>
</evidence>
<name>F5Y7U2_LEAAZ</name>
<dbReference type="HAMAP" id="MF_00337">
    <property type="entry name" value="Exonuc_7_S"/>
    <property type="match status" value="1"/>
</dbReference>
<dbReference type="STRING" id="545695.TREAZ_3425"/>
<evidence type="ECO:0000256" key="1">
    <source>
        <dbReference type="ARBA" id="ARBA00009998"/>
    </source>
</evidence>
<sequence length="87" mass="10104">MAKAKTQTDKIRTFEERLERLESLGEQIRKPDIPLEEALMSFEEGIRLTKALEKDLEKIESRIEILMNGPEAKVSESPELELFDNEE</sequence>
<dbReference type="EC" id="3.1.11.6" evidence="6"/>
<keyword evidence="8" id="KW-1185">Reference proteome</keyword>
<dbReference type="Pfam" id="PF02609">
    <property type="entry name" value="Exonuc_VII_S"/>
    <property type="match status" value="1"/>
</dbReference>
<comment type="subcellular location">
    <subcellularLocation>
        <location evidence="6">Cytoplasm</location>
    </subcellularLocation>
</comment>
<dbReference type="PANTHER" id="PTHR34137">
    <property type="entry name" value="EXODEOXYRIBONUCLEASE 7 SMALL SUBUNIT"/>
    <property type="match status" value="1"/>
</dbReference>
<evidence type="ECO:0000313" key="7">
    <source>
        <dbReference type="EMBL" id="AEF82629.1"/>
    </source>
</evidence>
<evidence type="ECO:0000256" key="2">
    <source>
        <dbReference type="ARBA" id="ARBA00022490"/>
    </source>
</evidence>
<dbReference type="EMBL" id="CP001841">
    <property type="protein sequence ID" value="AEF82629.1"/>
    <property type="molecule type" value="Genomic_DNA"/>
</dbReference>
<proteinExistence type="inferred from homology"/>
<dbReference type="SUPFAM" id="SSF116842">
    <property type="entry name" value="XseB-like"/>
    <property type="match status" value="1"/>
</dbReference>
<dbReference type="InParanoid" id="F5Y7U2"/>
<reference evidence="7 8" key="2">
    <citation type="journal article" date="2011" name="ISME J.">
        <title>RNA-seq reveals cooperative metabolic interactions between two termite-gut spirochete species in co-culture.</title>
        <authorList>
            <person name="Rosenthal A.Z."/>
            <person name="Matson E.G."/>
            <person name="Eldar A."/>
            <person name="Leadbetter J.R."/>
        </authorList>
    </citation>
    <scope>NUCLEOTIDE SEQUENCE [LARGE SCALE GENOMIC DNA]</scope>
    <source>
        <strain evidence="8">ATCC BAA-888 / DSM 13862 / ZAS-9</strain>
    </source>
</reference>
<keyword evidence="5 6" id="KW-0269">Exonuclease</keyword>
<protein>
    <recommendedName>
        <fullName evidence="6">Exodeoxyribonuclease 7 small subunit</fullName>
        <ecNumber evidence="6">3.1.11.6</ecNumber>
    </recommendedName>
    <alternativeName>
        <fullName evidence="6">Exodeoxyribonuclease VII small subunit</fullName>
        <shortName evidence="6">Exonuclease VII small subunit</shortName>
    </alternativeName>
</protein>
<dbReference type="Gene3D" id="1.10.287.1040">
    <property type="entry name" value="Exonuclease VII, small subunit"/>
    <property type="match status" value="1"/>
</dbReference>
<comment type="similarity">
    <text evidence="1 6">Belongs to the XseB family.</text>
</comment>
<reference evidence="8" key="1">
    <citation type="submission" date="2009-12" db="EMBL/GenBank/DDBJ databases">
        <title>Complete sequence of Treponema azotonutricium strain ZAS-9.</title>
        <authorList>
            <person name="Tetu S.G."/>
            <person name="Matson E."/>
            <person name="Ren Q."/>
            <person name="Seshadri R."/>
            <person name="Elbourne L."/>
            <person name="Hassan K.A."/>
            <person name="Durkin A."/>
            <person name="Radune D."/>
            <person name="Mohamoud Y."/>
            <person name="Shay R."/>
            <person name="Jin S."/>
            <person name="Zhang X."/>
            <person name="Lucey K."/>
            <person name="Ballor N.R."/>
            <person name="Ottesen E."/>
            <person name="Rosenthal R."/>
            <person name="Allen A."/>
            <person name="Leadbetter J.R."/>
            <person name="Paulsen I.T."/>
        </authorList>
    </citation>
    <scope>NUCLEOTIDE SEQUENCE [LARGE SCALE GENOMIC DNA]</scope>
    <source>
        <strain evidence="8">ATCC BAA-888 / DSM 13862 / ZAS-9</strain>
    </source>
</reference>
<evidence type="ECO:0000256" key="6">
    <source>
        <dbReference type="HAMAP-Rule" id="MF_00337"/>
    </source>
</evidence>
<gene>
    <name evidence="6 7" type="primary">xseB</name>
    <name evidence="7" type="ordered locus">TREAZ_3425</name>
</gene>
<dbReference type="NCBIfam" id="TIGR01280">
    <property type="entry name" value="xseB"/>
    <property type="match status" value="1"/>
</dbReference>
<dbReference type="GO" id="GO:0005829">
    <property type="term" value="C:cytosol"/>
    <property type="evidence" value="ECO:0007669"/>
    <property type="project" value="TreeGrafter"/>
</dbReference>
<dbReference type="KEGG" id="taz:TREAZ_3425"/>
<evidence type="ECO:0000256" key="5">
    <source>
        <dbReference type="ARBA" id="ARBA00022839"/>
    </source>
</evidence>
<dbReference type="PANTHER" id="PTHR34137:SF1">
    <property type="entry name" value="EXODEOXYRIBONUCLEASE 7 SMALL SUBUNIT"/>
    <property type="match status" value="1"/>
</dbReference>
<dbReference type="Proteomes" id="UP000009222">
    <property type="component" value="Chromosome"/>
</dbReference>
<accession>F5Y7U2</accession>
<comment type="subunit">
    <text evidence="6">Heterooligomer composed of large and small subunits.</text>
</comment>
<dbReference type="AlphaFoldDB" id="F5Y7U2"/>
<dbReference type="GO" id="GO:0008855">
    <property type="term" value="F:exodeoxyribonuclease VII activity"/>
    <property type="evidence" value="ECO:0007669"/>
    <property type="project" value="UniProtKB-UniRule"/>
</dbReference>
<dbReference type="GO" id="GO:0009318">
    <property type="term" value="C:exodeoxyribonuclease VII complex"/>
    <property type="evidence" value="ECO:0007669"/>
    <property type="project" value="UniProtKB-UniRule"/>
</dbReference>
<keyword evidence="4 6" id="KW-0378">Hydrolase</keyword>
<keyword evidence="3 6" id="KW-0540">Nuclease</keyword>